<protein>
    <recommendedName>
        <fullName evidence="1">DUF4371 domain-containing protein</fullName>
    </recommendedName>
</protein>
<proteinExistence type="predicted"/>
<reference evidence="2" key="1">
    <citation type="submission" date="2019-05" db="EMBL/GenBank/DDBJ databases">
        <title>The de novo reference genome and transcriptome assemblies of the wild tomato species Solanum chilense.</title>
        <authorList>
            <person name="Stam R."/>
            <person name="Nosenko T."/>
            <person name="Hoerger A.C."/>
            <person name="Stephan W."/>
            <person name="Seidel M.A."/>
            <person name="Kuhn J.M.M."/>
            <person name="Haberer G."/>
            <person name="Tellier A."/>
        </authorList>
    </citation>
    <scope>NUCLEOTIDE SEQUENCE</scope>
    <source>
        <tissue evidence="2">Mature leaves</tissue>
    </source>
</reference>
<dbReference type="PANTHER" id="PTHR45749">
    <property type="match status" value="1"/>
</dbReference>
<name>A0A6N2AQY7_SOLCI</name>
<dbReference type="Pfam" id="PF14291">
    <property type="entry name" value="DUF4371"/>
    <property type="match status" value="1"/>
</dbReference>
<dbReference type="PANTHER" id="PTHR45749:SF34">
    <property type="entry name" value="ZINC FINGER MYM-TYPE PROTEIN 1-LIKE"/>
    <property type="match status" value="1"/>
</dbReference>
<accession>A0A6N2AQY7</accession>
<dbReference type="InterPro" id="IPR025398">
    <property type="entry name" value="DUF4371"/>
</dbReference>
<evidence type="ECO:0000259" key="1">
    <source>
        <dbReference type="Pfam" id="PF14291"/>
    </source>
</evidence>
<gene>
    <name evidence="2" type="ORF">EJD97_001281</name>
</gene>
<sequence length="104" mass="11974">PSIDVSTLLLQYELSFRAHDDSEFLTNQDFFLGFLQWRGDKHPDVEKLVLENASQNDTLTCSMIQKDIINACAKETLKAIIEDLKEITLVYSLMSQKTSYKEKI</sequence>
<evidence type="ECO:0000313" key="2">
    <source>
        <dbReference type="EMBL" id="TMW83581.1"/>
    </source>
</evidence>
<organism evidence="2">
    <name type="scientific">Solanum chilense</name>
    <name type="common">Tomato</name>
    <name type="synonym">Lycopersicon chilense</name>
    <dbReference type="NCBI Taxonomy" id="4083"/>
    <lineage>
        <taxon>Eukaryota</taxon>
        <taxon>Viridiplantae</taxon>
        <taxon>Streptophyta</taxon>
        <taxon>Embryophyta</taxon>
        <taxon>Tracheophyta</taxon>
        <taxon>Spermatophyta</taxon>
        <taxon>Magnoliopsida</taxon>
        <taxon>eudicotyledons</taxon>
        <taxon>Gunneridae</taxon>
        <taxon>Pentapetalae</taxon>
        <taxon>asterids</taxon>
        <taxon>lamiids</taxon>
        <taxon>Solanales</taxon>
        <taxon>Solanaceae</taxon>
        <taxon>Solanoideae</taxon>
        <taxon>Solaneae</taxon>
        <taxon>Solanum</taxon>
        <taxon>Solanum subgen. Lycopersicon</taxon>
    </lineage>
</organism>
<feature type="non-terminal residue" evidence="2">
    <location>
        <position position="104"/>
    </location>
</feature>
<feature type="domain" description="DUF4371" evidence="1">
    <location>
        <begin position="2"/>
        <end position="87"/>
    </location>
</feature>
<feature type="non-terminal residue" evidence="2">
    <location>
        <position position="1"/>
    </location>
</feature>
<comment type="caution">
    <text evidence="2">The sequence shown here is derived from an EMBL/GenBank/DDBJ whole genome shotgun (WGS) entry which is preliminary data.</text>
</comment>
<dbReference type="AlphaFoldDB" id="A0A6N2AQY7"/>
<dbReference type="EMBL" id="RXGB01011322">
    <property type="protein sequence ID" value="TMW83581.1"/>
    <property type="molecule type" value="Genomic_DNA"/>
</dbReference>